<keyword evidence="5" id="KW-0472">Membrane</keyword>
<dbReference type="PROSITE" id="PS52016">
    <property type="entry name" value="TONB_DEPENDENT_REC_3"/>
    <property type="match status" value="1"/>
</dbReference>
<evidence type="ECO:0000256" key="2">
    <source>
        <dbReference type="ARBA" id="ARBA00022448"/>
    </source>
</evidence>
<dbReference type="InterPro" id="IPR008969">
    <property type="entry name" value="CarboxyPept-like_regulatory"/>
</dbReference>
<evidence type="ECO:0000313" key="9">
    <source>
        <dbReference type="EMBL" id="MPL83440.1"/>
    </source>
</evidence>
<gene>
    <name evidence="9" type="primary">susC_29</name>
    <name evidence="9" type="ORF">SDC9_29395</name>
</gene>
<dbReference type="Pfam" id="PF13715">
    <property type="entry name" value="CarbopepD_reg_2"/>
    <property type="match status" value="1"/>
</dbReference>
<dbReference type="Gene3D" id="2.60.40.1120">
    <property type="entry name" value="Carboxypeptidase-like, regulatory domain"/>
    <property type="match status" value="1"/>
</dbReference>
<keyword evidence="2" id="KW-0813">Transport</keyword>
<evidence type="ECO:0000256" key="6">
    <source>
        <dbReference type="ARBA" id="ARBA00023237"/>
    </source>
</evidence>
<evidence type="ECO:0000259" key="8">
    <source>
        <dbReference type="Pfam" id="PF07715"/>
    </source>
</evidence>
<feature type="domain" description="TonB-dependent receptor plug" evidence="8">
    <location>
        <begin position="129"/>
        <end position="236"/>
    </location>
</feature>
<dbReference type="InterPro" id="IPR023997">
    <property type="entry name" value="TonB-dep_OMP_SusC/RagA_CS"/>
</dbReference>
<dbReference type="FunFam" id="2.60.40.1120:FF:000003">
    <property type="entry name" value="Outer membrane protein Omp121"/>
    <property type="match status" value="1"/>
</dbReference>
<feature type="domain" description="TonB-dependent receptor-like beta-barrel" evidence="7">
    <location>
        <begin position="390"/>
        <end position="937"/>
    </location>
</feature>
<dbReference type="Gene3D" id="2.170.130.10">
    <property type="entry name" value="TonB-dependent receptor, plug domain"/>
    <property type="match status" value="1"/>
</dbReference>
<evidence type="ECO:0000256" key="1">
    <source>
        <dbReference type="ARBA" id="ARBA00004571"/>
    </source>
</evidence>
<keyword evidence="6" id="KW-0998">Cell outer membrane</keyword>
<dbReference type="Pfam" id="PF00593">
    <property type="entry name" value="TonB_dep_Rec_b-barrel"/>
    <property type="match status" value="1"/>
</dbReference>
<protein>
    <submittedName>
        <fullName evidence="9">TonB-dependent receptor SusC</fullName>
    </submittedName>
</protein>
<dbReference type="SUPFAM" id="SSF49464">
    <property type="entry name" value="Carboxypeptidase regulatory domain-like"/>
    <property type="match status" value="1"/>
</dbReference>
<dbReference type="NCBIfam" id="TIGR04057">
    <property type="entry name" value="SusC_RagA_signa"/>
    <property type="match status" value="1"/>
</dbReference>
<dbReference type="GO" id="GO:0009279">
    <property type="term" value="C:cell outer membrane"/>
    <property type="evidence" value="ECO:0007669"/>
    <property type="project" value="UniProtKB-SubCell"/>
</dbReference>
<dbReference type="InterPro" id="IPR039426">
    <property type="entry name" value="TonB-dep_rcpt-like"/>
</dbReference>
<dbReference type="NCBIfam" id="TIGR04056">
    <property type="entry name" value="OMP_RagA_SusC"/>
    <property type="match status" value="1"/>
</dbReference>
<dbReference type="InterPro" id="IPR037066">
    <property type="entry name" value="Plug_dom_sf"/>
</dbReference>
<dbReference type="InterPro" id="IPR036942">
    <property type="entry name" value="Beta-barrel_TonB_sf"/>
</dbReference>
<dbReference type="InterPro" id="IPR012910">
    <property type="entry name" value="Plug_dom"/>
</dbReference>
<comment type="caution">
    <text evidence="9">The sequence shown here is derived from an EMBL/GenBank/DDBJ whole genome shotgun (WGS) entry which is preliminary data.</text>
</comment>
<dbReference type="Gene3D" id="2.40.170.20">
    <property type="entry name" value="TonB-dependent receptor, beta-barrel domain"/>
    <property type="match status" value="1"/>
</dbReference>
<dbReference type="EMBL" id="VSSQ01000176">
    <property type="protein sequence ID" value="MPL83440.1"/>
    <property type="molecule type" value="Genomic_DNA"/>
</dbReference>
<keyword evidence="3" id="KW-0812">Transmembrane</keyword>
<dbReference type="InterPro" id="IPR000531">
    <property type="entry name" value="Beta-barrel_TonB"/>
</dbReference>
<dbReference type="AlphaFoldDB" id="A0A644UWP0"/>
<dbReference type="InterPro" id="IPR023996">
    <property type="entry name" value="TonB-dep_OMP_SusC/RagA"/>
</dbReference>
<name>A0A644UWP0_9ZZZZ</name>
<evidence type="ECO:0000256" key="5">
    <source>
        <dbReference type="ARBA" id="ARBA00023136"/>
    </source>
</evidence>
<dbReference type="Pfam" id="PF07715">
    <property type="entry name" value="Plug"/>
    <property type="match status" value="1"/>
</dbReference>
<evidence type="ECO:0000259" key="7">
    <source>
        <dbReference type="Pfam" id="PF00593"/>
    </source>
</evidence>
<accession>A0A644UWP0</accession>
<evidence type="ECO:0000256" key="4">
    <source>
        <dbReference type="ARBA" id="ARBA00023077"/>
    </source>
</evidence>
<sequence>MKAVIFRRKIAGMRTAMMLFLTVLLLSGSAHAQQADVLRIKGTVTDLGTGETLPGVNISIKGTQTGAVTDINGKYSLDALKGSVLVFSFVGYETAEVTLGSQTTLNIRLKPTVESLEEVVVIGYGLTTRKEVTGSIASVKADDFNRGAHSSPMGLLQGKVAGLSITRPDGADPQAGYQILLRGTNTLTSGQGPLVIVDGVAGVDLKNVSFEEVESIDVLKDGSAAAIYGTRGSNGVIIITTKRAKTGQSKVEYSGYLSAQVNPRMVENLNAAQFKEAVEQYAPDKVGSLYGAETDWFKEITRPMPVSHKHNLAISGGNENFSHRTVFFVDKAEGLLKDNESNRYLLKTNINQKALGDLLTLDYNLSYGMRNYKPANYDLFYQAFIRNPTSPVYDPGNEYTGGYTLISGMDYYNPVAMLNERIRNGKTDDMGANVRATLKLSNHLNWVNLVSVEKSAWEELSYRTKYYPSRLGRNGEAEISNGRSSDLQYESTVNFTQSIEKHNLQALAGYSFEEFESNNSYMINSGFDTDIYGPHNIGAGTALSEGLASMGSYKGKSRLISFFGRVMYNFDEKYLASASLRREGSSRFGKNHKWGWFPSVSMGWRINKEDFLSDVQWVNDLKVRVGYGVTGNQDIGNYRSLLLMGRAGKFYYDGEWINTYQPISNPNPDLKWENKSEINAGIDFAMFDNRLSGTLDYYYRKSTDLLYTYNVSVPPYLYKELFTNVGTISNRGIELTLKHVSINKGKLNWTNMLTFSRNKNILEKFSNEEFTDTSYDLGWIGGAIGVNAQKIREGEALGTFYGPVWIGLDELGNDLFKNANPVGLVNPEDWEVIGNAFPDFTLGWGSFLTYGNWDFSFALRASIGGEVLNTYRLYYENWGTFGLNNVTLTQFENPEFRGNARYSSKYVEDATYVKLDNISVGYNMPVSLKYITRLRVYATAQDVFCLTGYKGLDPEVNLGGLTPGIEYLSYYPRTTLLTLGVNVTF</sequence>
<organism evidence="9">
    <name type="scientific">bioreactor metagenome</name>
    <dbReference type="NCBI Taxonomy" id="1076179"/>
    <lineage>
        <taxon>unclassified sequences</taxon>
        <taxon>metagenomes</taxon>
        <taxon>ecological metagenomes</taxon>
    </lineage>
</organism>
<proteinExistence type="predicted"/>
<keyword evidence="9" id="KW-0675">Receptor</keyword>
<keyword evidence="4" id="KW-0798">TonB box</keyword>
<evidence type="ECO:0000256" key="3">
    <source>
        <dbReference type="ARBA" id="ARBA00022692"/>
    </source>
</evidence>
<dbReference type="SUPFAM" id="SSF56935">
    <property type="entry name" value="Porins"/>
    <property type="match status" value="1"/>
</dbReference>
<reference evidence="9" key="1">
    <citation type="submission" date="2019-08" db="EMBL/GenBank/DDBJ databases">
        <authorList>
            <person name="Kucharzyk K."/>
            <person name="Murdoch R.W."/>
            <person name="Higgins S."/>
            <person name="Loffler F."/>
        </authorList>
    </citation>
    <scope>NUCLEOTIDE SEQUENCE</scope>
</reference>
<comment type="subcellular location">
    <subcellularLocation>
        <location evidence="1">Cell outer membrane</location>
        <topology evidence="1">Multi-pass membrane protein</topology>
    </subcellularLocation>
</comment>